<gene>
    <name evidence="2" type="ORF">AACH06_01475</name>
</gene>
<dbReference type="GO" id="GO:0016787">
    <property type="term" value="F:hydrolase activity"/>
    <property type="evidence" value="ECO:0007669"/>
    <property type="project" value="UniProtKB-KW"/>
</dbReference>
<organism evidence="2 3">
    <name type="scientific">Ideonella lacteola</name>
    <dbReference type="NCBI Taxonomy" id="2984193"/>
    <lineage>
        <taxon>Bacteria</taxon>
        <taxon>Pseudomonadati</taxon>
        <taxon>Pseudomonadota</taxon>
        <taxon>Betaproteobacteria</taxon>
        <taxon>Burkholderiales</taxon>
        <taxon>Sphaerotilaceae</taxon>
        <taxon>Ideonella</taxon>
    </lineage>
</organism>
<keyword evidence="2" id="KW-0378">Hydrolase</keyword>
<protein>
    <submittedName>
        <fullName evidence="2">Fumarylacetoacetate hydrolase family protein</fullName>
    </submittedName>
</protein>
<dbReference type="RefSeq" id="WP_341423814.1">
    <property type="nucleotide sequence ID" value="NZ_JBBUTG010000001.1"/>
</dbReference>
<name>A0ABU9BKU2_9BURK</name>
<evidence type="ECO:0000313" key="2">
    <source>
        <dbReference type="EMBL" id="MEK8029477.1"/>
    </source>
</evidence>
<dbReference type="SUPFAM" id="SSF56529">
    <property type="entry name" value="FAH"/>
    <property type="match status" value="1"/>
</dbReference>
<evidence type="ECO:0000313" key="3">
    <source>
        <dbReference type="Proteomes" id="UP001371218"/>
    </source>
</evidence>
<comment type="caution">
    <text evidence="2">The sequence shown here is derived from an EMBL/GenBank/DDBJ whole genome shotgun (WGS) entry which is preliminary data.</text>
</comment>
<proteinExistence type="predicted"/>
<dbReference type="Pfam" id="PF01557">
    <property type="entry name" value="FAA_hydrolase"/>
    <property type="match status" value="1"/>
</dbReference>
<sequence>MKLATYQVHGSTEIGALLPDGQRLARLQAAAQVFEGRQSPWFTDMLAFLRGDVAARNAAQRLLEKFDRDPRPECGVALADVCLLAPVPVPESIREFMNFEQHVINCARKFGMPRWRQRIDRFIERHVGRQHTLAYRSSLPWYERPVYYKGNRFSVVGPEAQVQIPHYSQVFDYELEFGIFLSRGGRNIPRDQAHQHIGGYVIFNDFSARDIQSREMGGRLGPAKGKDFDTGNAMGPWLVTPDEVPDPYNLLMQARINGERVSVGRSSDMRFRFDDVLHYVSQAETLYPGEFFGSGTCSGADGVGCGVEHGRFLRAGDVIELEVEGLGVLRNRVVPAAADSRAAPILRPLQPAQVGAR</sequence>
<feature type="domain" description="Fumarylacetoacetase-like C-terminal" evidence="1">
    <location>
        <begin position="126"/>
        <end position="334"/>
    </location>
</feature>
<dbReference type="PANTHER" id="PTHR43211:SF1">
    <property type="entry name" value="BLL6422 PROTEIN"/>
    <property type="match status" value="1"/>
</dbReference>
<dbReference type="EMBL" id="JBBUTG010000001">
    <property type="protein sequence ID" value="MEK8029477.1"/>
    <property type="molecule type" value="Genomic_DNA"/>
</dbReference>
<dbReference type="PANTHER" id="PTHR43211">
    <property type="entry name" value="FUMARYLACETOACETATE HYDROLASE"/>
    <property type="match status" value="1"/>
</dbReference>
<keyword evidence="3" id="KW-1185">Reference proteome</keyword>
<dbReference type="Proteomes" id="UP001371218">
    <property type="component" value="Unassembled WGS sequence"/>
</dbReference>
<dbReference type="InterPro" id="IPR011234">
    <property type="entry name" value="Fumarylacetoacetase-like_C"/>
</dbReference>
<dbReference type="InterPro" id="IPR036663">
    <property type="entry name" value="Fumarylacetoacetase_C_sf"/>
</dbReference>
<accession>A0ABU9BKU2</accession>
<reference evidence="2 3" key="1">
    <citation type="submission" date="2024-04" db="EMBL/GenBank/DDBJ databases">
        <title>Novel species of the genus Ideonella isolated from streams.</title>
        <authorList>
            <person name="Lu H."/>
        </authorList>
    </citation>
    <scope>NUCLEOTIDE SEQUENCE [LARGE SCALE GENOMIC DNA]</scope>
    <source>
        <strain evidence="2 3">DXS29W</strain>
    </source>
</reference>
<evidence type="ECO:0000259" key="1">
    <source>
        <dbReference type="Pfam" id="PF01557"/>
    </source>
</evidence>
<dbReference type="Gene3D" id="3.90.850.10">
    <property type="entry name" value="Fumarylacetoacetase-like, C-terminal domain"/>
    <property type="match status" value="1"/>
</dbReference>